<feature type="domain" description="SusD-like N-terminal" evidence="7">
    <location>
        <begin position="94"/>
        <end position="223"/>
    </location>
</feature>
<evidence type="ECO:0000313" key="9">
    <source>
        <dbReference type="Proteomes" id="UP000261284"/>
    </source>
</evidence>
<evidence type="ECO:0000259" key="7">
    <source>
        <dbReference type="Pfam" id="PF14322"/>
    </source>
</evidence>
<protein>
    <submittedName>
        <fullName evidence="8">RagB/SusD family nutrient uptake outer membrane protein</fullName>
    </submittedName>
</protein>
<keyword evidence="5" id="KW-0998">Cell outer membrane</keyword>
<dbReference type="RefSeq" id="WP_116847434.1">
    <property type="nucleotide sequence ID" value="NZ_QTJU01000003.1"/>
</dbReference>
<gene>
    <name evidence="8" type="ORF">DXN05_11750</name>
</gene>
<keyword evidence="9" id="KW-1185">Reference proteome</keyword>
<dbReference type="CDD" id="cd08977">
    <property type="entry name" value="SusD"/>
    <property type="match status" value="1"/>
</dbReference>
<keyword evidence="4" id="KW-0472">Membrane</keyword>
<comment type="similarity">
    <text evidence="2">Belongs to the SusD family.</text>
</comment>
<proteinExistence type="inferred from homology"/>
<dbReference type="GO" id="GO:0009279">
    <property type="term" value="C:cell outer membrane"/>
    <property type="evidence" value="ECO:0007669"/>
    <property type="project" value="UniProtKB-SubCell"/>
</dbReference>
<dbReference type="InterPro" id="IPR011990">
    <property type="entry name" value="TPR-like_helical_dom_sf"/>
</dbReference>
<accession>A0A3E1NK88</accession>
<dbReference type="PROSITE" id="PS51257">
    <property type="entry name" value="PROKAR_LIPOPROTEIN"/>
    <property type="match status" value="1"/>
</dbReference>
<evidence type="ECO:0000313" key="8">
    <source>
        <dbReference type="EMBL" id="RFM28188.1"/>
    </source>
</evidence>
<dbReference type="AlphaFoldDB" id="A0A3E1NK88"/>
<comment type="caution">
    <text evidence="8">The sequence shown here is derived from an EMBL/GenBank/DDBJ whole genome shotgun (WGS) entry which is preliminary data.</text>
</comment>
<keyword evidence="3" id="KW-0732">Signal</keyword>
<evidence type="ECO:0000256" key="1">
    <source>
        <dbReference type="ARBA" id="ARBA00004442"/>
    </source>
</evidence>
<evidence type="ECO:0000256" key="3">
    <source>
        <dbReference type="ARBA" id="ARBA00022729"/>
    </source>
</evidence>
<dbReference type="Pfam" id="PF07980">
    <property type="entry name" value="SusD_RagB"/>
    <property type="match status" value="1"/>
</dbReference>
<dbReference type="Pfam" id="PF14322">
    <property type="entry name" value="SusD-like_3"/>
    <property type="match status" value="1"/>
</dbReference>
<name>A0A3E1NK88_9BACT</name>
<sequence length="494" mass="54138">MKPLLFITAAALIAGACNKLTENPSSVIVSSQFYKTPADAVAAVNAVYSTLNSDPAGDFVIYGRNLNLLTGNGSDDQVFSPSNTNPDVRALGTATYVASNDRVKKNWQQHYYGISRANVAIDQISKMTIDTTLRNRLVREAKFIRALLYFNIVRFWGDAPLVLHDPTSVDADKAKIARSPKDSVYAQIVSDLTDATHLPASYGGADLGRATSGAAHALLAKVYVTRQWWQQAQNELLLVLTAGTYSGATGTYGYALYDNYLDAFQKPTKNGKEHVFSVQFESNLGAKNSTQSLSSTNFSSFNPAVYPGDIPADHLYELFDSTDTRRAVTFFTTLYNAATGQTVNFGAPRFAKFIDYSLSPLTNQAQSGINFPVIRYADLLLLYAEVQNELSGGPTPDAYKAINRVRNRAHVPDLTAGLGQQAFREAVFLERRKEFIQEGMRWFDLVRRGGTVLVDALHALPAKSAASAKDTLFPIPQAEIDLNPALTQNKGWEQ</sequence>
<dbReference type="OrthoDB" id="993981at2"/>
<comment type="subcellular location">
    <subcellularLocation>
        <location evidence="1">Cell outer membrane</location>
    </subcellularLocation>
</comment>
<evidence type="ECO:0000256" key="2">
    <source>
        <dbReference type="ARBA" id="ARBA00006275"/>
    </source>
</evidence>
<dbReference type="EMBL" id="QTJU01000003">
    <property type="protein sequence ID" value="RFM28188.1"/>
    <property type="molecule type" value="Genomic_DNA"/>
</dbReference>
<evidence type="ECO:0000259" key="6">
    <source>
        <dbReference type="Pfam" id="PF07980"/>
    </source>
</evidence>
<dbReference type="InterPro" id="IPR033985">
    <property type="entry name" value="SusD-like_N"/>
</dbReference>
<dbReference type="Proteomes" id="UP000261284">
    <property type="component" value="Unassembled WGS sequence"/>
</dbReference>
<evidence type="ECO:0000256" key="4">
    <source>
        <dbReference type="ARBA" id="ARBA00023136"/>
    </source>
</evidence>
<dbReference type="Gene3D" id="1.25.40.390">
    <property type="match status" value="1"/>
</dbReference>
<organism evidence="8 9">
    <name type="scientific">Deminuibacter soli</name>
    <dbReference type="NCBI Taxonomy" id="2291815"/>
    <lineage>
        <taxon>Bacteria</taxon>
        <taxon>Pseudomonadati</taxon>
        <taxon>Bacteroidota</taxon>
        <taxon>Chitinophagia</taxon>
        <taxon>Chitinophagales</taxon>
        <taxon>Chitinophagaceae</taxon>
        <taxon>Deminuibacter</taxon>
    </lineage>
</organism>
<evidence type="ECO:0000256" key="5">
    <source>
        <dbReference type="ARBA" id="ARBA00023237"/>
    </source>
</evidence>
<feature type="domain" description="RagB/SusD" evidence="6">
    <location>
        <begin position="338"/>
        <end position="492"/>
    </location>
</feature>
<reference evidence="8 9" key="1">
    <citation type="submission" date="2018-08" db="EMBL/GenBank/DDBJ databases">
        <title>Chitinophagaceae sp. K23C18032701, a novel bacterium isolated from forest soil.</title>
        <authorList>
            <person name="Wang C."/>
        </authorList>
    </citation>
    <scope>NUCLEOTIDE SEQUENCE [LARGE SCALE GENOMIC DNA]</scope>
    <source>
        <strain evidence="8 9">K23C18032701</strain>
    </source>
</reference>
<dbReference type="SUPFAM" id="SSF48452">
    <property type="entry name" value="TPR-like"/>
    <property type="match status" value="1"/>
</dbReference>
<dbReference type="InterPro" id="IPR012944">
    <property type="entry name" value="SusD_RagB_dom"/>
</dbReference>